<reference evidence="4 5" key="1">
    <citation type="submission" date="2017-03" db="EMBL/GenBank/DDBJ databases">
        <authorList>
            <person name="Afonso C.L."/>
            <person name="Miller P.J."/>
            <person name="Scott M.A."/>
            <person name="Spackman E."/>
            <person name="Goraichik I."/>
            <person name="Dimitrov K.M."/>
            <person name="Suarez D.L."/>
            <person name="Swayne D.E."/>
        </authorList>
    </citation>
    <scope>NUCLEOTIDE SEQUENCE [LARGE SCALE GENOMIC DNA]</scope>
    <source>
        <strain evidence="4 5">CECT 8397</strain>
    </source>
</reference>
<dbReference type="CDD" id="cd04301">
    <property type="entry name" value="NAT_SF"/>
    <property type="match status" value="1"/>
</dbReference>
<keyword evidence="5" id="KW-1185">Reference proteome</keyword>
<evidence type="ECO:0000313" key="5">
    <source>
        <dbReference type="Proteomes" id="UP000193623"/>
    </source>
</evidence>
<dbReference type="PROSITE" id="PS51186">
    <property type="entry name" value="GNAT"/>
    <property type="match status" value="1"/>
</dbReference>
<sequence length="160" mass="17685">MPIRPVTYSEDAQAVRAVFDVAADYITLETGHPADDAYVADFFADRPPTVTEGACFHLGAEQDGTLVGVAAYLFGYPSALDCYIGMMVFDPAVRGQGLGRTLVSHIVAKATQRGARRMLIAVLDENRKGRAFWESNGFTYEQTFAPTSDRHTRHRLIRQL</sequence>
<feature type="domain" description="N-acetyltransferase" evidence="3">
    <location>
        <begin position="1"/>
        <end position="160"/>
    </location>
</feature>
<dbReference type="AlphaFoldDB" id="A0A1Y5S2J3"/>
<gene>
    <name evidence="4" type="ORF">PSJ8397_01437</name>
</gene>
<proteinExistence type="predicted"/>
<dbReference type="SUPFAM" id="SSF55729">
    <property type="entry name" value="Acyl-CoA N-acyltransferases (Nat)"/>
    <property type="match status" value="1"/>
</dbReference>
<organism evidence="4 5">
    <name type="scientific">Pseudooctadecabacter jejudonensis</name>
    <dbReference type="NCBI Taxonomy" id="1391910"/>
    <lineage>
        <taxon>Bacteria</taxon>
        <taxon>Pseudomonadati</taxon>
        <taxon>Pseudomonadota</taxon>
        <taxon>Alphaproteobacteria</taxon>
        <taxon>Rhodobacterales</taxon>
        <taxon>Paracoccaceae</taxon>
        <taxon>Pseudooctadecabacter</taxon>
    </lineage>
</organism>
<accession>A0A1Y5S2J3</accession>
<name>A0A1Y5S2J3_9RHOB</name>
<dbReference type="GO" id="GO:0016747">
    <property type="term" value="F:acyltransferase activity, transferring groups other than amino-acyl groups"/>
    <property type="evidence" value="ECO:0007669"/>
    <property type="project" value="InterPro"/>
</dbReference>
<dbReference type="Gene3D" id="3.40.630.30">
    <property type="match status" value="1"/>
</dbReference>
<evidence type="ECO:0000259" key="3">
    <source>
        <dbReference type="PROSITE" id="PS51186"/>
    </source>
</evidence>
<evidence type="ECO:0000313" key="4">
    <source>
        <dbReference type="EMBL" id="SLN31201.1"/>
    </source>
</evidence>
<dbReference type="Pfam" id="PF00583">
    <property type="entry name" value="Acetyltransf_1"/>
    <property type="match status" value="1"/>
</dbReference>
<dbReference type="PANTHER" id="PTHR43877">
    <property type="entry name" value="AMINOALKYLPHOSPHONATE N-ACETYLTRANSFERASE-RELATED-RELATED"/>
    <property type="match status" value="1"/>
</dbReference>
<keyword evidence="2" id="KW-0012">Acyltransferase</keyword>
<protein>
    <submittedName>
        <fullName evidence="4">Putative acetyltransferase</fullName>
    </submittedName>
</protein>
<dbReference type="InterPro" id="IPR050832">
    <property type="entry name" value="Bact_Acetyltransf"/>
</dbReference>
<dbReference type="Proteomes" id="UP000193623">
    <property type="component" value="Unassembled WGS sequence"/>
</dbReference>
<dbReference type="InterPro" id="IPR016181">
    <property type="entry name" value="Acyl_CoA_acyltransferase"/>
</dbReference>
<dbReference type="InterPro" id="IPR000182">
    <property type="entry name" value="GNAT_dom"/>
</dbReference>
<evidence type="ECO:0000256" key="1">
    <source>
        <dbReference type="ARBA" id="ARBA00022679"/>
    </source>
</evidence>
<dbReference type="EMBL" id="FWFT01000002">
    <property type="protein sequence ID" value="SLN31201.1"/>
    <property type="molecule type" value="Genomic_DNA"/>
</dbReference>
<keyword evidence="1 4" id="KW-0808">Transferase</keyword>
<evidence type="ECO:0000256" key="2">
    <source>
        <dbReference type="ARBA" id="ARBA00023315"/>
    </source>
</evidence>